<dbReference type="InterPro" id="IPR055315">
    <property type="entry name" value="Cramped-like"/>
</dbReference>
<dbReference type="PROSITE" id="PS51293">
    <property type="entry name" value="SANT"/>
    <property type="match status" value="1"/>
</dbReference>
<comment type="caution">
    <text evidence="5">The sequence shown here is derived from an EMBL/GenBank/DDBJ whole genome shotgun (WGS) entry which is preliminary data.</text>
</comment>
<evidence type="ECO:0000259" key="4">
    <source>
        <dbReference type="PROSITE" id="PS51293"/>
    </source>
</evidence>
<dbReference type="SUPFAM" id="SSF46689">
    <property type="entry name" value="Homeodomain-like"/>
    <property type="match status" value="1"/>
</dbReference>
<feature type="domain" description="SANT" evidence="4">
    <location>
        <begin position="61"/>
        <end position="107"/>
    </location>
</feature>
<dbReference type="GO" id="GO:0005634">
    <property type="term" value="C:nucleus"/>
    <property type="evidence" value="ECO:0007669"/>
    <property type="project" value="TreeGrafter"/>
</dbReference>
<evidence type="ECO:0000313" key="5">
    <source>
        <dbReference type="EMBL" id="KAI3896749.1"/>
    </source>
</evidence>
<name>A0AAD4SCL5_9MAGN</name>
<evidence type="ECO:0000259" key="3">
    <source>
        <dbReference type="PROSITE" id="PS50090"/>
    </source>
</evidence>
<dbReference type="PROSITE" id="PS50090">
    <property type="entry name" value="MYB_LIKE"/>
    <property type="match status" value="1"/>
</dbReference>
<keyword evidence="1" id="KW-0238">DNA-binding</keyword>
<evidence type="ECO:0008006" key="7">
    <source>
        <dbReference type="Google" id="ProtNLM"/>
    </source>
</evidence>
<dbReference type="EMBL" id="JAJJMB010011871">
    <property type="protein sequence ID" value="KAI3896749.1"/>
    <property type="molecule type" value="Genomic_DNA"/>
</dbReference>
<dbReference type="AlphaFoldDB" id="A0AAD4SCL5"/>
<protein>
    <recommendedName>
        <fullName evidence="7">TSL-kinase interacting protein 1</fullName>
    </recommendedName>
</protein>
<sequence>MDMELEEGVEFEGFFQSQSLLIKEAEAAAAAATSPTSCIVDPQKRARSKAVKRPTRQWAAWTHEEERSFFTALRQVGKNFEKITSRVQSKNKDQVRHYYYRLVRRMNKLLGPDFILDARNFKETNGAMLRWSALLEKYNCKASKLHLKPRRFKIIVEALEQQLLKDRKKYVKKRRSKVEKCSTTTPDIVSVPNKAPAADTGAVKVVAVDSQNVPKGGSGRGSSVKRYVNTGINRKNNKCDLSTVKTVKQRKKTGSSSSAAYKKWEKAAMAGVSLVADAAEHLERTTISKETSPDRRSSDESLPSIAVTAAEKGNDPFGVLPLLPLSAGLQTQVPDTCMPPNCGKLKLQLFPIDEDTRKALEKDEHNPFLELTLSARKKISSVLEHLNRKWGKSSIASGELMLFQYDAQRGNLVGYQRWKQDTVASAADVYTVIGSPPLFRLRYGWFSPADLTLVTSGMKEQTISSTTMPPLHDCHTCIHLMKPSEGQQTQIMEKNDVVPSYVDLTDDTVRYNGMDRENIIEDIAHLKSWPGKESGREIIRGPCNNGDNPRRSNNTTISAGDWADSLTNISIGELLVDQSQAMGTNDFQSAAVDSSAFLHQIPFSCDSFDAAIAAHIYGNRDKQDPLSTQVPHASSIWDAEETCDAFSFQKIPRTPIPASFGTSRQTTDTSAMANRSTVEELREVHHTGDNPICELDLTNNNPSDAYKVDEYPKDLGGLTDLYWPDSLGPLDLDIHSSRYHDQDLMLGDSVSLTGLNRLIASSLDAFQNCSFFGLDKKDQPSPTTEARGTAAPFLDCKIGGKV</sequence>
<evidence type="ECO:0000313" key="6">
    <source>
        <dbReference type="Proteomes" id="UP001202328"/>
    </source>
</evidence>
<dbReference type="Proteomes" id="UP001202328">
    <property type="component" value="Unassembled WGS sequence"/>
</dbReference>
<accession>A0AAD4SCL5</accession>
<dbReference type="Gene3D" id="1.10.10.60">
    <property type="entry name" value="Homeodomain-like"/>
    <property type="match status" value="1"/>
</dbReference>
<dbReference type="GO" id="GO:0003682">
    <property type="term" value="F:chromatin binding"/>
    <property type="evidence" value="ECO:0007669"/>
    <property type="project" value="InterPro"/>
</dbReference>
<dbReference type="FunFam" id="1.10.10.60:FF:000287">
    <property type="entry name" value="TSL-kinase interacting protein 1"/>
    <property type="match status" value="1"/>
</dbReference>
<dbReference type="PANTHER" id="PTHR21677:SF1">
    <property type="entry name" value="PROTEIN CRAMPED-LIKE"/>
    <property type="match status" value="1"/>
</dbReference>
<keyword evidence="6" id="KW-1185">Reference proteome</keyword>
<dbReference type="InterPro" id="IPR017884">
    <property type="entry name" value="SANT_dom"/>
</dbReference>
<dbReference type="CDD" id="cd00167">
    <property type="entry name" value="SANT"/>
    <property type="match status" value="1"/>
</dbReference>
<dbReference type="Pfam" id="PF00249">
    <property type="entry name" value="Myb_DNA-binding"/>
    <property type="match status" value="1"/>
</dbReference>
<proteinExistence type="predicted"/>
<dbReference type="SMART" id="SM00717">
    <property type="entry name" value="SANT"/>
    <property type="match status" value="1"/>
</dbReference>
<dbReference type="GO" id="GO:0003677">
    <property type="term" value="F:DNA binding"/>
    <property type="evidence" value="ECO:0007669"/>
    <property type="project" value="UniProtKB-KW"/>
</dbReference>
<evidence type="ECO:0000256" key="2">
    <source>
        <dbReference type="ARBA" id="ARBA00023242"/>
    </source>
</evidence>
<evidence type="ECO:0000256" key="1">
    <source>
        <dbReference type="ARBA" id="ARBA00023125"/>
    </source>
</evidence>
<organism evidence="5 6">
    <name type="scientific">Papaver atlanticum</name>
    <dbReference type="NCBI Taxonomy" id="357466"/>
    <lineage>
        <taxon>Eukaryota</taxon>
        <taxon>Viridiplantae</taxon>
        <taxon>Streptophyta</taxon>
        <taxon>Embryophyta</taxon>
        <taxon>Tracheophyta</taxon>
        <taxon>Spermatophyta</taxon>
        <taxon>Magnoliopsida</taxon>
        <taxon>Ranunculales</taxon>
        <taxon>Papaveraceae</taxon>
        <taxon>Papaveroideae</taxon>
        <taxon>Papaver</taxon>
    </lineage>
</organism>
<feature type="domain" description="Myb-like" evidence="3">
    <location>
        <begin position="53"/>
        <end position="103"/>
    </location>
</feature>
<dbReference type="PANTHER" id="PTHR21677">
    <property type="entry name" value="CRAMPED PROTEIN"/>
    <property type="match status" value="1"/>
</dbReference>
<dbReference type="InterPro" id="IPR009057">
    <property type="entry name" value="Homeodomain-like_sf"/>
</dbReference>
<keyword evidence="2" id="KW-0539">Nucleus</keyword>
<reference evidence="5" key="1">
    <citation type="submission" date="2022-04" db="EMBL/GenBank/DDBJ databases">
        <title>A functionally conserved STORR gene fusion in Papaver species that diverged 16.8 million years ago.</title>
        <authorList>
            <person name="Catania T."/>
        </authorList>
    </citation>
    <scope>NUCLEOTIDE SEQUENCE</scope>
    <source>
        <strain evidence="5">S-188037</strain>
    </source>
</reference>
<dbReference type="InterPro" id="IPR001005">
    <property type="entry name" value="SANT/Myb"/>
</dbReference>
<dbReference type="GO" id="GO:0007389">
    <property type="term" value="P:pattern specification process"/>
    <property type="evidence" value="ECO:0007669"/>
    <property type="project" value="TreeGrafter"/>
</dbReference>
<gene>
    <name evidence="5" type="ORF">MKW98_009602</name>
</gene>